<gene>
    <name evidence="2" type="ORF">F3L20_32180</name>
</gene>
<keyword evidence="3" id="KW-1185">Reference proteome</keyword>
<evidence type="ECO:0000259" key="1">
    <source>
        <dbReference type="Pfam" id="PF07883"/>
    </source>
</evidence>
<accession>A0ABX6A084</accession>
<reference evidence="2 3" key="1">
    <citation type="submission" date="2019-09" db="EMBL/GenBank/DDBJ databases">
        <title>Draft genome sequence of the Ebosin-producing strain Streptomyces sp. 139.</title>
        <authorList>
            <person name="Ai L."/>
            <person name="Geng M."/>
            <person name="Ma M."/>
            <person name="Bai L."/>
        </authorList>
    </citation>
    <scope>NUCLEOTIDE SEQUENCE [LARGE SCALE GENOMIC DNA]</scope>
    <source>
        <strain evidence="2 3">139</strain>
        <plasmid evidence="2 3">unnamed1</plasmid>
    </source>
</reference>
<name>A0ABX6A084_STRTE</name>
<dbReference type="InterPro" id="IPR011051">
    <property type="entry name" value="RmlC_Cupin_sf"/>
</dbReference>
<dbReference type="PANTHER" id="PTHR36440">
    <property type="entry name" value="PUTATIVE (AFU_ORTHOLOGUE AFUA_8G07350)-RELATED"/>
    <property type="match status" value="1"/>
</dbReference>
<dbReference type="SUPFAM" id="SSF51182">
    <property type="entry name" value="RmlC-like cupins"/>
    <property type="match status" value="1"/>
</dbReference>
<dbReference type="InterPro" id="IPR014710">
    <property type="entry name" value="RmlC-like_jellyroll"/>
</dbReference>
<protein>
    <submittedName>
        <fullName evidence="2">Cupin domain-containing protein</fullName>
    </submittedName>
</protein>
<proteinExistence type="predicted"/>
<dbReference type="EMBL" id="CP043960">
    <property type="protein sequence ID" value="QER90365.1"/>
    <property type="molecule type" value="Genomic_DNA"/>
</dbReference>
<dbReference type="Gene3D" id="2.60.120.10">
    <property type="entry name" value="Jelly Rolls"/>
    <property type="match status" value="1"/>
</dbReference>
<dbReference type="PANTHER" id="PTHR36440:SF1">
    <property type="entry name" value="PUTATIVE (AFU_ORTHOLOGUE AFUA_8G07350)-RELATED"/>
    <property type="match status" value="1"/>
</dbReference>
<organism evidence="2 3">
    <name type="scientific">Streptomyces tendae</name>
    <dbReference type="NCBI Taxonomy" id="1932"/>
    <lineage>
        <taxon>Bacteria</taxon>
        <taxon>Bacillati</taxon>
        <taxon>Actinomycetota</taxon>
        <taxon>Actinomycetes</taxon>
        <taxon>Kitasatosporales</taxon>
        <taxon>Streptomycetaceae</taxon>
        <taxon>Streptomyces</taxon>
    </lineage>
</organism>
<feature type="domain" description="Cupin type-2" evidence="1">
    <location>
        <begin position="48"/>
        <end position="116"/>
    </location>
</feature>
<keyword evidence="2" id="KW-0614">Plasmid</keyword>
<dbReference type="InterPro" id="IPR053146">
    <property type="entry name" value="QDO-like"/>
</dbReference>
<dbReference type="InterPro" id="IPR013096">
    <property type="entry name" value="Cupin_2"/>
</dbReference>
<sequence length="167" mass="18700">MSETGSKTYSSDAMYVPESDGTVKWVVGDEYNIKLSGEQSHGALSFVVATVPPGNGPVAHMHENSDEAFYLIEGELEFLNGETILTAKAGDFIYVPRGTRHRFKNRSPRHTKMVFLFTPAGPEDFFLRYGDDPLPGHEPELWTAERFTPQMLEFSRKLGTVQAPEKD</sequence>
<evidence type="ECO:0000313" key="2">
    <source>
        <dbReference type="EMBL" id="QER90365.1"/>
    </source>
</evidence>
<evidence type="ECO:0000313" key="3">
    <source>
        <dbReference type="Proteomes" id="UP000324308"/>
    </source>
</evidence>
<dbReference type="Proteomes" id="UP000324308">
    <property type="component" value="Plasmid unnamed1"/>
</dbReference>
<geneLocation type="plasmid" evidence="2 3">
    <name>unnamed1</name>
</geneLocation>
<dbReference type="RefSeq" id="WP_150157641.1">
    <property type="nucleotide sequence ID" value="NZ_CP043960.1"/>
</dbReference>
<dbReference type="Pfam" id="PF07883">
    <property type="entry name" value="Cupin_2"/>
    <property type="match status" value="1"/>
</dbReference>